<dbReference type="PANTHER" id="PTHR46599">
    <property type="entry name" value="PIGGYBAC TRANSPOSABLE ELEMENT-DERIVED PROTEIN 4"/>
    <property type="match status" value="1"/>
</dbReference>
<feature type="region of interest" description="Disordered" evidence="1">
    <location>
        <begin position="170"/>
        <end position="228"/>
    </location>
</feature>
<reference evidence="3 4" key="1">
    <citation type="submission" date="2020-04" db="EMBL/GenBank/DDBJ databases">
        <authorList>
            <person name="Wallbank WR R."/>
            <person name="Pardo Diaz C."/>
            <person name="Kozak K."/>
            <person name="Martin S."/>
            <person name="Jiggins C."/>
            <person name="Moest M."/>
            <person name="Warren A I."/>
            <person name="Byers J.R.P. K."/>
            <person name="Montejo-Kovacevich G."/>
            <person name="Yen C E."/>
        </authorList>
    </citation>
    <scope>NUCLEOTIDE SEQUENCE [LARGE SCALE GENOMIC DNA]</scope>
</reference>
<feature type="domain" description="PiggyBac transposable element-derived protein" evidence="2">
    <location>
        <begin position="246"/>
        <end position="355"/>
    </location>
</feature>
<proteinExistence type="predicted"/>
<evidence type="ECO:0000313" key="3">
    <source>
        <dbReference type="EMBL" id="CAB3241851.1"/>
    </source>
</evidence>
<dbReference type="EMBL" id="CADEBD010000311">
    <property type="protein sequence ID" value="CAB3241851.1"/>
    <property type="molecule type" value="Genomic_DNA"/>
</dbReference>
<feature type="compositionally biased region" description="Polar residues" evidence="1">
    <location>
        <begin position="90"/>
        <end position="100"/>
    </location>
</feature>
<organism evidence="3 4">
    <name type="scientific">Arctia plantaginis</name>
    <name type="common">Wood tiger moth</name>
    <name type="synonym">Phalaena plantaginis</name>
    <dbReference type="NCBI Taxonomy" id="874455"/>
    <lineage>
        <taxon>Eukaryota</taxon>
        <taxon>Metazoa</taxon>
        <taxon>Ecdysozoa</taxon>
        <taxon>Arthropoda</taxon>
        <taxon>Hexapoda</taxon>
        <taxon>Insecta</taxon>
        <taxon>Pterygota</taxon>
        <taxon>Neoptera</taxon>
        <taxon>Endopterygota</taxon>
        <taxon>Lepidoptera</taxon>
        <taxon>Glossata</taxon>
        <taxon>Ditrysia</taxon>
        <taxon>Noctuoidea</taxon>
        <taxon>Erebidae</taxon>
        <taxon>Arctiinae</taxon>
        <taxon>Arctia</taxon>
    </lineage>
</organism>
<comment type="caution">
    <text evidence="3">The sequence shown here is derived from an EMBL/GenBank/DDBJ whole genome shotgun (WGS) entry which is preliminary data.</text>
</comment>
<dbReference type="PANTHER" id="PTHR46599:SF3">
    <property type="entry name" value="PIGGYBAC TRANSPOSABLE ELEMENT-DERIVED PROTEIN 4"/>
    <property type="match status" value="1"/>
</dbReference>
<protein>
    <recommendedName>
        <fullName evidence="2">PiggyBac transposable element-derived protein domain-containing protein</fullName>
    </recommendedName>
</protein>
<dbReference type="Pfam" id="PF13843">
    <property type="entry name" value="DDE_Tnp_1_7"/>
    <property type="match status" value="1"/>
</dbReference>
<evidence type="ECO:0000313" key="4">
    <source>
        <dbReference type="Proteomes" id="UP000494256"/>
    </source>
</evidence>
<feature type="compositionally biased region" description="Low complexity" evidence="1">
    <location>
        <begin position="202"/>
        <end position="213"/>
    </location>
</feature>
<dbReference type="AlphaFoldDB" id="A0A8S1A6F9"/>
<sequence>MHSKARPSTGKSATKKRRQSDDYVSIFDTKMKSKTTSRRPRAGDVPAQPSRSQASKRGLSESGGSPIIRPKRLKAMVSDGRKGANIPGTRDTSAQSSTLPDFSASRPAFRQLEFDRLDNYEINCEIERLSSPSIVQDYGDVLPDLPENLSLGNISTPSVSLLRSNAVTPNFSSEHNDAPPAFPVLRSESSTPDLPSDNHDAPSPQNSRNNSPSHQGATTTWSSNPNSMKTIDFTTEQQLLVPPPTDPYDAFRLFIDDDLLDLIVRETNANAVRVGAADNVKRNSRINNWKVLTKEELMTFLGLLLHTGTIRLNRICDYWKRHYLFNIPCFGQFMSRNRFLLILRCLHFTSETSEEDRLIETATQELLLHRNVKKKPQR</sequence>
<name>A0A8S1A6F9_ARCPL</name>
<feature type="compositionally biased region" description="Polar residues" evidence="1">
    <location>
        <begin position="214"/>
        <end position="228"/>
    </location>
</feature>
<evidence type="ECO:0000256" key="1">
    <source>
        <dbReference type="SAM" id="MobiDB-lite"/>
    </source>
</evidence>
<accession>A0A8S1A6F9</accession>
<gene>
    <name evidence="3" type="ORF">APLA_LOCUS9641</name>
</gene>
<evidence type="ECO:0000259" key="2">
    <source>
        <dbReference type="Pfam" id="PF13843"/>
    </source>
</evidence>
<dbReference type="InterPro" id="IPR029526">
    <property type="entry name" value="PGBD"/>
</dbReference>
<dbReference type="Proteomes" id="UP000494256">
    <property type="component" value="Unassembled WGS sequence"/>
</dbReference>
<dbReference type="OrthoDB" id="203099at2759"/>
<feature type="region of interest" description="Disordered" evidence="1">
    <location>
        <begin position="1"/>
        <end position="102"/>
    </location>
</feature>